<dbReference type="SMART" id="SM00028">
    <property type="entry name" value="TPR"/>
    <property type="match status" value="4"/>
</dbReference>
<comment type="caution">
    <text evidence="1">The sequence shown here is derived from an EMBL/GenBank/DDBJ whole genome shotgun (WGS) entry which is preliminary data.</text>
</comment>
<dbReference type="Proteomes" id="UP000886520">
    <property type="component" value="Chromosome 18"/>
</dbReference>
<dbReference type="AlphaFoldDB" id="A0A9D4ZBH5"/>
<evidence type="ECO:0000313" key="1">
    <source>
        <dbReference type="EMBL" id="KAI5066656.1"/>
    </source>
</evidence>
<protein>
    <recommendedName>
        <fullName evidence="3">Kinesin light chain</fullName>
    </recommendedName>
</protein>
<sequence>MVPRWRLLMRRGDRHKRARLHSLVSESASAPHLKTDRGNLLRRFWGESCRVENQFVSSSRAGMQLARLQSNDKRSSDVPTYMPGVNAPGFGKDEYSRHHFVLLGFTGLALLSGTVSHADDQNAPLQEQPQAKSNIHTARWRIFTDKARDLCRRGSFDNAENYFHRALQEARLGFGEDDPHVASCYNNLAELFRMKKEYDKAEPLYLEAVKRLRESSGVEDGSVGFALHNLGGFYLLQRKLEQAQGCYEEALKIKGRALGTDHPEYANTMFHLGEVIRMRGELQDGLALVRDSIRILEQVGLGNTTLAVKRLTRFSELLVFVGQLDEAEMVQRKILQVIEFSKDFTFNDTVTALENLSAILQKQGKLDECAALLEESIGLLKDNKGNKDIQIVGSMLKLGSVCFQQGRTFTSKDHMQALASYDKAESLLCDAVKVAELYANAKQRAPKRDTLHHTLLLAQSLTALGNLRLHKLELLANNESLWKTCKDAERVLRLAVSLLEEIIVQQGNESSSEVWKLYKDCTLHLADVNIKISELQSQGHA</sequence>
<name>A0A9D4ZBH5_ADICA</name>
<reference evidence="1" key="1">
    <citation type="submission" date="2021-01" db="EMBL/GenBank/DDBJ databases">
        <title>Adiantum capillus-veneris genome.</title>
        <authorList>
            <person name="Fang Y."/>
            <person name="Liao Q."/>
        </authorList>
    </citation>
    <scope>NUCLEOTIDE SEQUENCE</scope>
    <source>
        <strain evidence="1">H3</strain>
        <tissue evidence="1">Leaf</tissue>
    </source>
</reference>
<gene>
    <name evidence="1" type="ORF">GOP47_0019280</name>
</gene>
<organism evidence="1 2">
    <name type="scientific">Adiantum capillus-veneris</name>
    <name type="common">Maidenhair fern</name>
    <dbReference type="NCBI Taxonomy" id="13818"/>
    <lineage>
        <taxon>Eukaryota</taxon>
        <taxon>Viridiplantae</taxon>
        <taxon>Streptophyta</taxon>
        <taxon>Embryophyta</taxon>
        <taxon>Tracheophyta</taxon>
        <taxon>Polypodiopsida</taxon>
        <taxon>Polypodiidae</taxon>
        <taxon>Polypodiales</taxon>
        <taxon>Pteridineae</taxon>
        <taxon>Pteridaceae</taxon>
        <taxon>Vittarioideae</taxon>
        <taxon>Adiantum</taxon>
    </lineage>
</organism>
<evidence type="ECO:0000313" key="2">
    <source>
        <dbReference type="Proteomes" id="UP000886520"/>
    </source>
</evidence>
<dbReference type="OrthoDB" id="1658288at2759"/>
<dbReference type="PANTHER" id="PTHR47689:SF2">
    <property type="entry name" value="TETRATRICOPEPTIDE REPEAT (TPR)-LIKE SUPERFAMILY PROTEIN"/>
    <property type="match status" value="1"/>
</dbReference>
<evidence type="ECO:0008006" key="3">
    <source>
        <dbReference type="Google" id="ProtNLM"/>
    </source>
</evidence>
<dbReference type="EMBL" id="JABFUD020000018">
    <property type="protein sequence ID" value="KAI5066656.1"/>
    <property type="molecule type" value="Genomic_DNA"/>
</dbReference>
<dbReference type="PANTHER" id="PTHR47689">
    <property type="entry name" value="TETRATRICOPEPTIDE REPEAT (TPR)-LIKE SUPERFAMILY PROTEIN"/>
    <property type="match status" value="1"/>
</dbReference>
<dbReference type="Gene3D" id="1.25.40.10">
    <property type="entry name" value="Tetratricopeptide repeat domain"/>
    <property type="match status" value="2"/>
</dbReference>
<dbReference type="SUPFAM" id="SSF48452">
    <property type="entry name" value="TPR-like"/>
    <property type="match status" value="2"/>
</dbReference>
<proteinExistence type="predicted"/>
<keyword evidence="2" id="KW-1185">Reference proteome</keyword>
<dbReference type="InterPro" id="IPR011990">
    <property type="entry name" value="TPR-like_helical_dom_sf"/>
</dbReference>
<dbReference type="InterPro" id="IPR019734">
    <property type="entry name" value="TPR_rpt"/>
</dbReference>
<dbReference type="Pfam" id="PF13424">
    <property type="entry name" value="TPR_12"/>
    <property type="match status" value="2"/>
</dbReference>
<accession>A0A9D4ZBH5</accession>